<proteinExistence type="predicted"/>
<dbReference type="InterPro" id="IPR026971">
    <property type="entry name" value="CND1/NCAPD3"/>
</dbReference>
<keyword evidence="3" id="KW-0498">Mitosis</keyword>
<evidence type="ECO:0000313" key="8">
    <source>
        <dbReference type="EMBL" id="ESN92787.1"/>
    </source>
</evidence>
<comment type="subcellular location">
    <subcellularLocation>
        <location evidence="1">Nucleus</location>
    </subcellularLocation>
</comment>
<dbReference type="STRING" id="6412.T1EVY1"/>
<evidence type="ECO:0000313" key="9">
    <source>
        <dbReference type="EnsemblMetazoa" id="HelroP164902"/>
    </source>
</evidence>
<accession>T1EVY1</accession>
<reference evidence="9" key="3">
    <citation type="submission" date="2015-06" db="UniProtKB">
        <authorList>
            <consortium name="EnsemblMetazoa"/>
        </authorList>
    </citation>
    <scope>IDENTIFICATION</scope>
</reference>
<dbReference type="InterPro" id="IPR032682">
    <property type="entry name" value="Cnd1_C"/>
</dbReference>
<name>T1EVY1_HELRO</name>
<dbReference type="HOGENOM" id="CLU_1268154_0_0_1"/>
<dbReference type="GO" id="GO:0007076">
    <property type="term" value="P:mitotic chromosome condensation"/>
    <property type="evidence" value="ECO:0007669"/>
    <property type="project" value="InterPro"/>
</dbReference>
<dbReference type="GeneID" id="20200731"/>
<dbReference type="InterPro" id="IPR011989">
    <property type="entry name" value="ARM-like"/>
</dbReference>
<dbReference type="PANTHER" id="PTHR14222">
    <property type="entry name" value="CONDENSIN"/>
    <property type="match status" value="1"/>
</dbReference>
<evidence type="ECO:0000256" key="1">
    <source>
        <dbReference type="ARBA" id="ARBA00004123"/>
    </source>
</evidence>
<dbReference type="InParanoid" id="T1EVY1"/>
<reference evidence="10" key="1">
    <citation type="submission" date="2012-12" db="EMBL/GenBank/DDBJ databases">
        <authorList>
            <person name="Hellsten U."/>
            <person name="Grimwood J."/>
            <person name="Chapman J.A."/>
            <person name="Shapiro H."/>
            <person name="Aerts A."/>
            <person name="Otillar R.P."/>
            <person name="Terry A.Y."/>
            <person name="Boore J.L."/>
            <person name="Simakov O."/>
            <person name="Marletaz F."/>
            <person name="Cho S.-J."/>
            <person name="Edsinger-Gonzales E."/>
            <person name="Havlak P."/>
            <person name="Kuo D.-H."/>
            <person name="Larsson T."/>
            <person name="Lv J."/>
            <person name="Arendt D."/>
            <person name="Savage R."/>
            <person name="Osoegawa K."/>
            <person name="de Jong P."/>
            <person name="Lindberg D.R."/>
            <person name="Seaver E.C."/>
            <person name="Weisblat D.A."/>
            <person name="Putnam N.H."/>
            <person name="Grigoriev I.V."/>
            <person name="Rokhsar D.S."/>
        </authorList>
    </citation>
    <scope>NUCLEOTIDE SEQUENCE</scope>
</reference>
<dbReference type="EnsemblMetazoa" id="HelroT164902">
    <property type="protein sequence ID" value="HelroP164902"/>
    <property type="gene ID" value="HelroG164902"/>
</dbReference>
<dbReference type="eggNOG" id="KOG0413">
    <property type="taxonomic scope" value="Eukaryota"/>
</dbReference>
<dbReference type="CTD" id="20200731"/>
<evidence type="ECO:0000256" key="4">
    <source>
        <dbReference type="ARBA" id="ARBA00023067"/>
    </source>
</evidence>
<keyword evidence="10" id="KW-1185">Reference proteome</keyword>
<dbReference type="Pfam" id="PF12717">
    <property type="entry name" value="Cnd1"/>
    <property type="match status" value="1"/>
</dbReference>
<gene>
    <name evidence="9" type="primary">20200731</name>
    <name evidence="8" type="ORF">HELRODRAFT_164902</name>
</gene>
<evidence type="ECO:0000259" key="7">
    <source>
        <dbReference type="Pfam" id="PF12717"/>
    </source>
</evidence>
<reference evidence="8 10" key="2">
    <citation type="journal article" date="2013" name="Nature">
        <title>Insights into bilaterian evolution from three spiralian genomes.</title>
        <authorList>
            <person name="Simakov O."/>
            <person name="Marletaz F."/>
            <person name="Cho S.J."/>
            <person name="Edsinger-Gonzales E."/>
            <person name="Havlak P."/>
            <person name="Hellsten U."/>
            <person name="Kuo D.H."/>
            <person name="Larsson T."/>
            <person name="Lv J."/>
            <person name="Arendt D."/>
            <person name="Savage R."/>
            <person name="Osoegawa K."/>
            <person name="de Jong P."/>
            <person name="Grimwood J."/>
            <person name="Chapman J.A."/>
            <person name="Shapiro H."/>
            <person name="Aerts A."/>
            <person name="Otillar R.P."/>
            <person name="Terry A.Y."/>
            <person name="Boore J.L."/>
            <person name="Grigoriev I.V."/>
            <person name="Lindberg D.R."/>
            <person name="Seaver E.C."/>
            <person name="Weisblat D.A."/>
            <person name="Putnam N.H."/>
            <person name="Rokhsar D.S."/>
        </authorList>
    </citation>
    <scope>NUCLEOTIDE SEQUENCE</scope>
</reference>
<keyword evidence="2" id="KW-0132">Cell division</keyword>
<evidence type="ECO:0000256" key="3">
    <source>
        <dbReference type="ARBA" id="ARBA00022776"/>
    </source>
</evidence>
<protein>
    <recommendedName>
        <fullName evidence="7">Condensin complex subunit 1 C-terminal domain-containing protein</fullName>
    </recommendedName>
</protein>
<dbReference type="GO" id="GO:0051301">
    <property type="term" value="P:cell division"/>
    <property type="evidence" value="ECO:0007669"/>
    <property type="project" value="UniProtKB-KW"/>
</dbReference>
<dbReference type="OrthoDB" id="10263978at2759"/>
<sequence length="218" mass="24812">MCFTVILQDTLTNAVESFQVPVGSIAFFIMIILEIRERHCSYDAMQWPKVEDANKIERCIFSYGHLMHQADPKDSLQLLVQFISESAISKDMQSSQCTPLSQFHTVVGQVPNHIKSHVFIAIGKLCLVNAQAVKLCVPALVQQLQTSSDYRVRNNIVIMLCDLTVRYTLIVDPYMNCITSCLQDEHPLIRKQTFIMLTKLLQLNFDVHFASRLESTST</sequence>
<keyword evidence="6" id="KW-0131">Cell cycle</keyword>
<dbReference type="Proteomes" id="UP000015101">
    <property type="component" value="Unassembled WGS sequence"/>
</dbReference>
<dbReference type="Gene3D" id="1.25.10.10">
    <property type="entry name" value="Leucine-rich Repeat Variant"/>
    <property type="match status" value="1"/>
</dbReference>
<keyword evidence="5" id="KW-0539">Nucleus</keyword>
<dbReference type="KEGG" id="hro:HELRODRAFT_164902"/>
<feature type="domain" description="Condensin complex subunit 1 C-terminal" evidence="7">
    <location>
        <begin position="152"/>
        <end position="202"/>
    </location>
</feature>
<evidence type="ECO:0000256" key="2">
    <source>
        <dbReference type="ARBA" id="ARBA00022618"/>
    </source>
</evidence>
<dbReference type="GO" id="GO:0005634">
    <property type="term" value="C:nucleus"/>
    <property type="evidence" value="ECO:0007669"/>
    <property type="project" value="UniProtKB-SubCell"/>
</dbReference>
<dbReference type="EMBL" id="AMQM01001877">
    <property type="status" value="NOT_ANNOTATED_CDS"/>
    <property type="molecule type" value="Genomic_DNA"/>
</dbReference>
<dbReference type="SUPFAM" id="SSF48371">
    <property type="entry name" value="ARM repeat"/>
    <property type="match status" value="1"/>
</dbReference>
<dbReference type="PANTHER" id="PTHR14222:SF1">
    <property type="entry name" value="CONDENSIN-2 COMPLEX SUBUNIT D3"/>
    <property type="match status" value="1"/>
</dbReference>
<dbReference type="RefSeq" id="XP_009029087.1">
    <property type="nucleotide sequence ID" value="XM_009030839.1"/>
</dbReference>
<evidence type="ECO:0000256" key="5">
    <source>
        <dbReference type="ARBA" id="ARBA00023242"/>
    </source>
</evidence>
<organism evidence="9 10">
    <name type="scientific">Helobdella robusta</name>
    <name type="common">Californian leech</name>
    <dbReference type="NCBI Taxonomy" id="6412"/>
    <lineage>
        <taxon>Eukaryota</taxon>
        <taxon>Metazoa</taxon>
        <taxon>Spiralia</taxon>
        <taxon>Lophotrochozoa</taxon>
        <taxon>Annelida</taxon>
        <taxon>Clitellata</taxon>
        <taxon>Hirudinea</taxon>
        <taxon>Rhynchobdellida</taxon>
        <taxon>Glossiphoniidae</taxon>
        <taxon>Helobdella</taxon>
    </lineage>
</organism>
<evidence type="ECO:0000256" key="6">
    <source>
        <dbReference type="ARBA" id="ARBA00023306"/>
    </source>
</evidence>
<dbReference type="InterPro" id="IPR016024">
    <property type="entry name" value="ARM-type_fold"/>
</dbReference>
<keyword evidence="4" id="KW-0226">DNA condensation</keyword>
<dbReference type="EMBL" id="KB097639">
    <property type="protein sequence ID" value="ESN92787.1"/>
    <property type="molecule type" value="Genomic_DNA"/>
</dbReference>
<dbReference type="AlphaFoldDB" id="T1EVY1"/>
<evidence type="ECO:0000313" key="10">
    <source>
        <dbReference type="Proteomes" id="UP000015101"/>
    </source>
</evidence>